<dbReference type="EMBL" id="JASPKY010000035">
    <property type="protein sequence ID" value="KAK9746982.1"/>
    <property type="molecule type" value="Genomic_DNA"/>
</dbReference>
<comment type="caution">
    <text evidence="3">The sequence shown here is derived from an EMBL/GenBank/DDBJ whole genome shotgun (WGS) entry which is preliminary data.</text>
</comment>
<dbReference type="SUPFAM" id="SSF46689">
    <property type="entry name" value="Homeodomain-like"/>
    <property type="match status" value="1"/>
</dbReference>
<dbReference type="InterPro" id="IPR009057">
    <property type="entry name" value="Homeodomain-like_sf"/>
</dbReference>
<name>A0AAW1ML02_POPJA</name>
<proteinExistence type="predicted"/>
<organism evidence="3 4">
    <name type="scientific">Popillia japonica</name>
    <name type="common">Japanese beetle</name>
    <dbReference type="NCBI Taxonomy" id="7064"/>
    <lineage>
        <taxon>Eukaryota</taxon>
        <taxon>Metazoa</taxon>
        <taxon>Ecdysozoa</taxon>
        <taxon>Arthropoda</taxon>
        <taxon>Hexapoda</taxon>
        <taxon>Insecta</taxon>
        <taxon>Pterygota</taxon>
        <taxon>Neoptera</taxon>
        <taxon>Endopterygota</taxon>
        <taxon>Coleoptera</taxon>
        <taxon>Polyphaga</taxon>
        <taxon>Scarabaeiformia</taxon>
        <taxon>Scarabaeidae</taxon>
        <taxon>Rutelinae</taxon>
        <taxon>Popillia</taxon>
    </lineage>
</organism>
<dbReference type="AlphaFoldDB" id="A0AAW1ML02"/>
<evidence type="ECO:0000259" key="2">
    <source>
        <dbReference type="Pfam" id="PF05225"/>
    </source>
</evidence>
<comment type="subcellular location">
    <subcellularLocation>
        <location evidence="1">Nucleus</location>
    </subcellularLocation>
</comment>
<protein>
    <recommendedName>
        <fullName evidence="2">HTH psq-type domain-containing protein</fullName>
    </recommendedName>
</protein>
<reference evidence="3 4" key="1">
    <citation type="journal article" date="2024" name="BMC Genomics">
        <title>De novo assembly and annotation of Popillia japonica's genome with initial clues to its potential as an invasive pest.</title>
        <authorList>
            <person name="Cucini C."/>
            <person name="Boschi S."/>
            <person name="Funari R."/>
            <person name="Cardaioli E."/>
            <person name="Iannotti N."/>
            <person name="Marturano G."/>
            <person name="Paoli F."/>
            <person name="Bruttini M."/>
            <person name="Carapelli A."/>
            <person name="Frati F."/>
            <person name="Nardi F."/>
        </authorList>
    </citation>
    <scope>NUCLEOTIDE SEQUENCE [LARGE SCALE GENOMIC DNA]</scope>
    <source>
        <strain evidence="3">DMR45628</strain>
    </source>
</reference>
<dbReference type="InterPro" id="IPR007889">
    <property type="entry name" value="HTH_Psq"/>
</dbReference>
<evidence type="ECO:0000256" key="1">
    <source>
        <dbReference type="ARBA" id="ARBA00004123"/>
    </source>
</evidence>
<evidence type="ECO:0000313" key="4">
    <source>
        <dbReference type="Proteomes" id="UP001458880"/>
    </source>
</evidence>
<dbReference type="Proteomes" id="UP001458880">
    <property type="component" value="Unassembled WGS sequence"/>
</dbReference>
<dbReference type="Pfam" id="PF05225">
    <property type="entry name" value="HTH_psq"/>
    <property type="match status" value="1"/>
</dbReference>
<accession>A0AAW1ML02</accession>
<feature type="domain" description="HTH psq-type" evidence="2">
    <location>
        <begin position="106"/>
        <end position="131"/>
    </location>
</feature>
<sequence>MCEEVLHATPPDISKIANDVIAGLIPTKSRKLPRLYWFLESQDQGCIGFWNRRRMSLCRDELLRLEMDDIKDLENLILMPRNYIKKTNRANIDEKNMKNAIIDDLSRRLSVHEASRVYGIKRTTLQSRIKTMLKKQSVEDILIKILNESESEVQKFSSKYSVKQVFTLSQEKELVEYTKKSSNLNYGLSYKQVLRVAYDFAKNLPNCKMPPNWNLKEMADPQLANKAFVNAFPINNITSAFRKTGIWLLYRLVFSEEDFMPSAITENTNNARTDAVILIISHENNDDPDIPSQENDIVEFNSVPSTSTQKRTEQHFITLGIAEQPKAINITPSSSRENRPGRSLEELRLFPKEAGRKKRITKRTTRLFPKEAGRKKRITKRTTKSYIYTDSPESQEKEKLRKNELKQKRMETKRKLFCCKPEKKIKAKEDTTSSDSDVSMEIGHTSDDTDFLIKADEELQSLPKLHIDTKFNVGDFVLVKFHSKLASCYYIGQIIKSLEELEFQDKFLIF</sequence>
<evidence type="ECO:0000313" key="3">
    <source>
        <dbReference type="EMBL" id="KAK9746982.1"/>
    </source>
</evidence>
<dbReference type="GO" id="GO:0003677">
    <property type="term" value="F:DNA binding"/>
    <property type="evidence" value="ECO:0007669"/>
    <property type="project" value="InterPro"/>
</dbReference>
<dbReference type="GO" id="GO:0005634">
    <property type="term" value="C:nucleus"/>
    <property type="evidence" value="ECO:0007669"/>
    <property type="project" value="UniProtKB-SubCell"/>
</dbReference>
<dbReference type="Gene3D" id="1.10.10.60">
    <property type="entry name" value="Homeodomain-like"/>
    <property type="match status" value="1"/>
</dbReference>
<keyword evidence="4" id="KW-1185">Reference proteome</keyword>
<gene>
    <name evidence="3" type="ORF">QE152_g5637</name>
</gene>